<dbReference type="Pfam" id="PF00128">
    <property type="entry name" value="Alpha-amylase"/>
    <property type="match status" value="1"/>
</dbReference>
<reference evidence="2" key="1">
    <citation type="submission" date="2020-10" db="EMBL/GenBank/DDBJ databases">
        <authorList>
            <person name="Gilroy R."/>
        </authorList>
    </citation>
    <scope>NUCLEOTIDE SEQUENCE</scope>
    <source>
        <strain evidence="2">ChiBcolR7-354</strain>
    </source>
</reference>
<evidence type="ECO:0000313" key="2">
    <source>
        <dbReference type="EMBL" id="HIQ79209.1"/>
    </source>
</evidence>
<dbReference type="Pfam" id="PF18612">
    <property type="entry name" value="Bac_A_amyl_C"/>
    <property type="match status" value="1"/>
</dbReference>
<gene>
    <name evidence="2" type="ORF">IAB77_08120</name>
</gene>
<accession>A0A9D0ZF89</accession>
<name>A0A9D0ZF89_9FIRM</name>
<proteinExistence type="predicted"/>
<reference evidence="2" key="2">
    <citation type="journal article" date="2021" name="PeerJ">
        <title>Extensive microbial diversity within the chicken gut microbiome revealed by metagenomics and culture.</title>
        <authorList>
            <person name="Gilroy R."/>
            <person name="Ravi A."/>
            <person name="Getino M."/>
            <person name="Pursley I."/>
            <person name="Horton D.L."/>
            <person name="Alikhan N.F."/>
            <person name="Baker D."/>
            <person name="Gharbi K."/>
            <person name="Hall N."/>
            <person name="Watson M."/>
            <person name="Adriaenssens E.M."/>
            <person name="Foster-Nyarko E."/>
            <person name="Jarju S."/>
            <person name="Secka A."/>
            <person name="Antonio M."/>
            <person name="Oren A."/>
            <person name="Chaudhuri R.R."/>
            <person name="La Ragione R."/>
            <person name="Hildebrand F."/>
            <person name="Pallen M.J."/>
        </authorList>
    </citation>
    <scope>NUCLEOTIDE SEQUENCE</scope>
    <source>
        <strain evidence="2">ChiBcolR7-354</strain>
    </source>
</reference>
<sequence>MAKDTPVTLRNKVIYSVFVRNFSPEGNFEGVRRSLDRIAALGTDIVWLMPIHPVGEASRKGSLGSPYAIRDYRAVNPEYGTMEDFRRLVDGIHALGMKCIIDVVYNHTSPDSVLAHEHPEWFFHGADGAPGRHVADWSDIVDLDYASSPALWDYQIDTLKMWAEIVDGFRCDVAPMVPLDFWLRARREVAEVRPSCIWLAESVEPHFIAFNRSNGTACLSDSELYQAFDLCYDYDTANDFIAALRDSSKLPAYASALNAQEGIYPANYVKLRFLENHDRPRAAFLIPDGRALESWTAFLYFQRGAALVYAGQERAAKHLPSLFEKDTIDLEHGPDLSPLMARLAEIKRDRIFAEGSYSVAAHPCGALTASYTLPGRRVFGLFPAGGRAALVESGLPDGQYADLITGKTVEVCFGMVGTGGRPVIIDATLRVGA</sequence>
<dbReference type="AlphaFoldDB" id="A0A9D0ZF89"/>
<dbReference type="GO" id="GO:0005975">
    <property type="term" value="P:carbohydrate metabolic process"/>
    <property type="evidence" value="ECO:0007669"/>
    <property type="project" value="InterPro"/>
</dbReference>
<dbReference type="Proteomes" id="UP000824262">
    <property type="component" value="Unassembled WGS sequence"/>
</dbReference>
<feature type="domain" description="Glycosyl hydrolase family 13 catalytic" evidence="1">
    <location>
        <begin position="16"/>
        <end position="332"/>
    </location>
</feature>
<dbReference type="SUPFAM" id="SSF51445">
    <property type="entry name" value="(Trans)glycosidases"/>
    <property type="match status" value="1"/>
</dbReference>
<dbReference type="InterPro" id="IPR006047">
    <property type="entry name" value="GH13_cat_dom"/>
</dbReference>
<dbReference type="CDD" id="cd11313">
    <property type="entry name" value="AmyAc_arch_bac_AmyA"/>
    <property type="match status" value="1"/>
</dbReference>
<dbReference type="PANTHER" id="PTHR47786:SF2">
    <property type="entry name" value="GLYCOSYL HYDROLASE FAMILY 13 CATALYTIC DOMAIN-CONTAINING PROTEIN"/>
    <property type="match status" value="1"/>
</dbReference>
<dbReference type="EMBL" id="DVGA01000086">
    <property type="protein sequence ID" value="HIQ79209.1"/>
    <property type="molecule type" value="Genomic_DNA"/>
</dbReference>
<evidence type="ECO:0000313" key="3">
    <source>
        <dbReference type="Proteomes" id="UP000824262"/>
    </source>
</evidence>
<dbReference type="PANTHER" id="PTHR47786">
    <property type="entry name" value="ALPHA-1,4-GLUCAN:MALTOSE-1-PHOSPHATE MALTOSYLTRANSFERASE"/>
    <property type="match status" value="1"/>
</dbReference>
<protein>
    <submittedName>
        <fullName evidence="2">Alpha-amylase</fullName>
    </submittedName>
</protein>
<evidence type="ECO:0000259" key="1">
    <source>
        <dbReference type="SMART" id="SM00642"/>
    </source>
</evidence>
<dbReference type="Gene3D" id="3.20.20.80">
    <property type="entry name" value="Glycosidases"/>
    <property type="match status" value="1"/>
</dbReference>
<dbReference type="InterPro" id="IPR013780">
    <property type="entry name" value="Glyco_hydro_b"/>
</dbReference>
<comment type="caution">
    <text evidence="2">The sequence shown here is derived from an EMBL/GenBank/DDBJ whole genome shotgun (WGS) entry which is preliminary data.</text>
</comment>
<dbReference type="InterPro" id="IPR017853">
    <property type="entry name" value="GH"/>
</dbReference>
<dbReference type="Gene3D" id="2.60.40.1180">
    <property type="entry name" value="Golgi alpha-mannosidase II"/>
    <property type="match status" value="1"/>
</dbReference>
<organism evidence="2 3">
    <name type="scientific">Candidatus Scatomorpha intestinavium</name>
    <dbReference type="NCBI Taxonomy" id="2840922"/>
    <lineage>
        <taxon>Bacteria</taxon>
        <taxon>Bacillati</taxon>
        <taxon>Bacillota</taxon>
        <taxon>Clostridia</taxon>
        <taxon>Eubacteriales</taxon>
        <taxon>Candidatus Scatomorpha</taxon>
    </lineage>
</organism>
<dbReference type="InterPro" id="IPR041331">
    <property type="entry name" value="Bac_A_amyl_C"/>
</dbReference>
<dbReference type="SMART" id="SM00642">
    <property type="entry name" value="Aamy"/>
    <property type="match status" value="1"/>
</dbReference>